<dbReference type="EMBL" id="JAAARO010000020">
    <property type="protein sequence ID" value="KAF5730338.1"/>
    <property type="molecule type" value="Genomic_DNA"/>
</dbReference>
<dbReference type="FunCoup" id="A0A7J7C869">
    <property type="interactions" value="24"/>
</dbReference>
<evidence type="ECO:0000313" key="2">
    <source>
        <dbReference type="EMBL" id="KAF5730338.1"/>
    </source>
</evidence>
<protein>
    <submittedName>
        <fullName evidence="2">Uncharacterized protein</fullName>
    </submittedName>
</protein>
<proteinExistence type="predicted"/>
<evidence type="ECO:0000313" key="3">
    <source>
        <dbReference type="Proteomes" id="UP000593562"/>
    </source>
</evidence>
<comment type="caution">
    <text evidence="2">The sequence shown here is derived from an EMBL/GenBank/DDBJ whole genome shotgun (WGS) entry which is preliminary data.</text>
</comment>
<sequence length="155" mass="17630">MLRTFSLQARNLLHSVPKKKAIPSPSLVRLAGSNRSRLRLFSSKSNSPSNDVDDVDSQELKRRIDKFYEGDADAVPSIFEAILKRKLSGKHEDSDDELVKELQERLPITEADDEETDSDTDSSETDEEEFDIDSYGSHQEVNDSDTTKQRRGREE</sequence>
<name>A0A7J7C869_TRIWF</name>
<dbReference type="OrthoDB" id="1936793at2759"/>
<accession>A0A7J7C869</accession>
<feature type="compositionally biased region" description="Basic and acidic residues" evidence="1">
    <location>
        <begin position="145"/>
        <end position="155"/>
    </location>
</feature>
<organism evidence="2 3">
    <name type="scientific">Tripterygium wilfordii</name>
    <name type="common">Thunder God vine</name>
    <dbReference type="NCBI Taxonomy" id="458696"/>
    <lineage>
        <taxon>Eukaryota</taxon>
        <taxon>Viridiplantae</taxon>
        <taxon>Streptophyta</taxon>
        <taxon>Embryophyta</taxon>
        <taxon>Tracheophyta</taxon>
        <taxon>Spermatophyta</taxon>
        <taxon>Magnoliopsida</taxon>
        <taxon>eudicotyledons</taxon>
        <taxon>Gunneridae</taxon>
        <taxon>Pentapetalae</taxon>
        <taxon>rosids</taxon>
        <taxon>fabids</taxon>
        <taxon>Celastrales</taxon>
        <taxon>Celastraceae</taxon>
        <taxon>Tripterygium</taxon>
    </lineage>
</organism>
<gene>
    <name evidence="2" type="ORF">HS088_TW20G00711</name>
</gene>
<dbReference type="AlphaFoldDB" id="A0A7J7C869"/>
<dbReference type="InParanoid" id="A0A7J7C869"/>
<feature type="compositionally biased region" description="Basic and acidic residues" evidence="1">
    <location>
        <begin position="89"/>
        <end position="104"/>
    </location>
</feature>
<keyword evidence="3" id="KW-1185">Reference proteome</keyword>
<reference evidence="2 3" key="1">
    <citation type="journal article" date="2020" name="Nat. Commun.">
        <title>Genome of Tripterygium wilfordii and identification of cytochrome P450 involved in triptolide biosynthesis.</title>
        <authorList>
            <person name="Tu L."/>
            <person name="Su P."/>
            <person name="Zhang Z."/>
            <person name="Gao L."/>
            <person name="Wang J."/>
            <person name="Hu T."/>
            <person name="Zhou J."/>
            <person name="Zhang Y."/>
            <person name="Zhao Y."/>
            <person name="Liu Y."/>
            <person name="Song Y."/>
            <person name="Tong Y."/>
            <person name="Lu Y."/>
            <person name="Yang J."/>
            <person name="Xu C."/>
            <person name="Jia M."/>
            <person name="Peters R.J."/>
            <person name="Huang L."/>
            <person name="Gao W."/>
        </authorList>
    </citation>
    <scope>NUCLEOTIDE SEQUENCE [LARGE SCALE GENOMIC DNA]</scope>
    <source>
        <strain evidence="3">cv. XIE 37</strain>
        <tissue evidence="2">Leaf</tissue>
    </source>
</reference>
<dbReference type="Proteomes" id="UP000593562">
    <property type="component" value="Unassembled WGS sequence"/>
</dbReference>
<evidence type="ECO:0000256" key="1">
    <source>
        <dbReference type="SAM" id="MobiDB-lite"/>
    </source>
</evidence>
<feature type="compositionally biased region" description="Acidic residues" evidence="1">
    <location>
        <begin position="110"/>
        <end position="132"/>
    </location>
</feature>
<feature type="region of interest" description="Disordered" evidence="1">
    <location>
        <begin position="86"/>
        <end position="155"/>
    </location>
</feature>